<dbReference type="STRING" id="270498.CHK_3093"/>
<keyword evidence="3" id="KW-1185">Reference proteome</keyword>
<feature type="transmembrane region" description="Helical" evidence="1">
    <location>
        <begin position="67"/>
        <end position="88"/>
    </location>
</feature>
<dbReference type="EMBL" id="LAYJ01000133">
    <property type="protein sequence ID" value="KKI49515.1"/>
    <property type="molecule type" value="Genomic_DNA"/>
</dbReference>
<dbReference type="Proteomes" id="UP000034076">
    <property type="component" value="Unassembled WGS sequence"/>
</dbReference>
<keyword evidence="1" id="KW-1133">Transmembrane helix</keyword>
<comment type="caution">
    <text evidence="2">The sequence shown here is derived from an EMBL/GenBank/DDBJ whole genome shotgun (WGS) entry which is preliminary data.</text>
</comment>
<keyword evidence="1" id="KW-0472">Membrane</keyword>
<evidence type="ECO:0000256" key="1">
    <source>
        <dbReference type="SAM" id="Phobius"/>
    </source>
</evidence>
<dbReference type="AlphaFoldDB" id="A0A0M2NGW6"/>
<organism evidence="2 3">
    <name type="scientific">Christensenella hongkongensis</name>
    <dbReference type="NCBI Taxonomy" id="270498"/>
    <lineage>
        <taxon>Bacteria</taxon>
        <taxon>Bacillati</taxon>
        <taxon>Bacillota</taxon>
        <taxon>Clostridia</taxon>
        <taxon>Christensenellales</taxon>
        <taxon>Christensenellaceae</taxon>
        <taxon>Christensenella</taxon>
    </lineage>
</organism>
<keyword evidence="1" id="KW-0812">Transmembrane</keyword>
<dbReference type="RefSeq" id="WP_046444840.1">
    <property type="nucleotide sequence ID" value="NZ_CAUERS010000018.1"/>
</dbReference>
<proteinExistence type="predicted"/>
<evidence type="ECO:0008006" key="4">
    <source>
        <dbReference type="Google" id="ProtNLM"/>
    </source>
</evidence>
<evidence type="ECO:0000313" key="3">
    <source>
        <dbReference type="Proteomes" id="UP000034076"/>
    </source>
</evidence>
<gene>
    <name evidence="2" type="ORF">CHK_3093</name>
</gene>
<accession>A0A0M2NGW6</accession>
<feature type="transmembrane region" description="Helical" evidence="1">
    <location>
        <begin position="37"/>
        <end position="55"/>
    </location>
</feature>
<dbReference type="OrthoDB" id="2087052at2"/>
<feature type="transmembrane region" description="Helical" evidence="1">
    <location>
        <begin position="94"/>
        <end position="115"/>
    </location>
</feature>
<reference evidence="2 3" key="1">
    <citation type="submission" date="2015-04" db="EMBL/GenBank/DDBJ databases">
        <title>Draft genome sequence of bacteremic isolate Catabacter hongkongensis type strain HKU16T.</title>
        <authorList>
            <person name="Lau S.K."/>
            <person name="Teng J.L."/>
            <person name="Huang Y."/>
            <person name="Curreem S.O."/>
            <person name="Tsui S.K."/>
            <person name="Woo P.C."/>
        </authorList>
    </citation>
    <scope>NUCLEOTIDE SEQUENCE [LARGE SCALE GENOMIC DNA]</scope>
    <source>
        <strain evidence="2 3">HKU16</strain>
    </source>
</reference>
<evidence type="ECO:0000313" key="2">
    <source>
        <dbReference type="EMBL" id="KKI49515.1"/>
    </source>
</evidence>
<name>A0A0M2NGW6_9FIRM</name>
<sequence>MAKFKYYFTMDCVSFTLLALLYSLLSAFGFATVAVEAIFILFLMTTCIAVLIFLTDKIPVNSTPLSMALNLADIVAVVFIIGGFTGFIPFEAPYVGIVLGMIAAVYFGTFGVLAIKNRADAENINRQIKKMKQERE</sequence>
<protein>
    <recommendedName>
        <fullName evidence="4">DUF2512 domain-containing protein</fullName>
    </recommendedName>
</protein>